<evidence type="ECO:0000313" key="1">
    <source>
        <dbReference type="EMBL" id="ATB41579.1"/>
    </source>
</evidence>
<dbReference type="NCBIfam" id="TIGR00741">
    <property type="entry name" value="yfiA"/>
    <property type="match status" value="1"/>
</dbReference>
<evidence type="ECO:0000313" key="2">
    <source>
        <dbReference type="Proteomes" id="UP000217257"/>
    </source>
</evidence>
<dbReference type="Proteomes" id="UP000217257">
    <property type="component" value="Chromosome"/>
</dbReference>
<organism evidence="1 2">
    <name type="scientific">Cystobacter fuscus</name>
    <dbReference type="NCBI Taxonomy" id="43"/>
    <lineage>
        <taxon>Bacteria</taxon>
        <taxon>Pseudomonadati</taxon>
        <taxon>Myxococcota</taxon>
        <taxon>Myxococcia</taxon>
        <taxon>Myxococcales</taxon>
        <taxon>Cystobacterineae</taxon>
        <taxon>Archangiaceae</taxon>
        <taxon>Cystobacter</taxon>
    </lineage>
</organism>
<dbReference type="RefSeq" id="WP_095989280.1">
    <property type="nucleotide sequence ID" value="NZ_CP022098.1"/>
</dbReference>
<name>A0A250JCE4_9BACT</name>
<dbReference type="KEGG" id="cfus:CYFUS_007045"/>
<reference evidence="1 2" key="1">
    <citation type="submission" date="2017-06" db="EMBL/GenBank/DDBJ databases">
        <title>Sequencing and comparative analysis of myxobacterial genomes.</title>
        <authorList>
            <person name="Rupp O."/>
            <person name="Goesmann A."/>
            <person name="Sogaard-Andersen L."/>
        </authorList>
    </citation>
    <scope>NUCLEOTIDE SEQUENCE [LARGE SCALE GENOMIC DNA]</scope>
    <source>
        <strain evidence="1 2">DSM 52655</strain>
    </source>
</reference>
<dbReference type="Gene3D" id="3.30.160.100">
    <property type="entry name" value="Ribosome hibernation promotion factor-like"/>
    <property type="match status" value="1"/>
</dbReference>
<protein>
    <submittedName>
        <fullName evidence="1">Ribosomal subunit interface protein</fullName>
    </submittedName>
</protein>
<dbReference type="InterPro" id="IPR036567">
    <property type="entry name" value="RHF-like"/>
</dbReference>
<dbReference type="InterPro" id="IPR003489">
    <property type="entry name" value="RHF/RaiA"/>
</dbReference>
<sequence>MKVLMRGVHLQLTDSLRDYATRHLVDPIAKFIDDEASEVDISLVDINGTKGGVDQECRVTVRMAGFSSIHVTETAETMFQAIDSVRDRLENTIKRTVEKRREVNSEGLPQDVRF</sequence>
<gene>
    <name evidence="1" type="ORF">CYFUS_007045</name>
</gene>
<dbReference type="EMBL" id="CP022098">
    <property type="protein sequence ID" value="ATB41579.1"/>
    <property type="molecule type" value="Genomic_DNA"/>
</dbReference>
<dbReference type="Pfam" id="PF02482">
    <property type="entry name" value="Ribosomal_S30AE"/>
    <property type="match status" value="1"/>
</dbReference>
<accession>A0A250JCE4</accession>
<dbReference type="AlphaFoldDB" id="A0A250JCE4"/>
<dbReference type="SUPFAM" id="SSF69754">
    <property type="entry name" value="Ribosome binding protein Y (YfiA homologue)"/>
    <property type="match status" value="1"/>
</dbReference>
<proteinExistence type="predicted"/>